<dbReference type="PANTHER" id="PTHR11505">
    <property type="entry name" value="L1 TRANSPOSABLE ELEMENT-RELATED"/>
    <property type="match status" value="1"/>
</dbReference>
<evidence type="ECO:0000313" key="2">
    <source>
        <dbReference type="EMBL" id="KAJ1185361.1"/>
    </source>
</evidence>
<protein>
    <submittedName>
        <fullName evidence="2">Uncharacterized protein</fullName>
    </submittedName>
</protein>
<gene>
    <name evidence="2" type="ORF">NDU88_002154</name>
</gene>
<dbReference type="InterPro" id="IPR004244">
    <property type="entry name" value="Transposase_22"/>
</dbReference>
<dbReference type="Gene3D" id="3.30.70.1820">
    <property type="entry name" value="L1 transposable element, RRM domain"/>
    <property type="match status" value="1"/>
</dbReference>
<feature type="region of interest" description="Disordered" evidence="1">
    <location>
        <begin position="1"/>
        <end position="21"/>
    </location>
</feature>
<dbReference type="Proteomes" id="UP001066276">
    <property type="component" value="Chromosome 3_1"/>
</dbReference>
<organism evidence="2 3">
    <name type="scientific">Pleurodeles waltl</name>
    <name type="common">Iberian ribbed newt</name>
    <dbReference type="NCBI Taxonomy" id="8319"/>
    <lineage>
        <taxon>Eukaryota</taxon>
        <taxon>Metazoa</taxon>
        <taxon>Chordata</taxon>
        <taxon>Craniata</taxon>
        <taxon>Vertebrata</taxon>
        <taxon>Euteleostomi</taxon>
        <taxon>Amphibia</taxon>
        <taxon>Batrachia</taxon>
        <taxon>Caudata</taxon>
        <taxon>Salamandroidea</taxon>
        <taxon>Salamandridae</taxon>
        <taxon>Pleurodelinae</taxon>
        <taxon>Pleurodeles</taxon>
    </lineage>
</organism>
<evidence type="ECO:0000256" key="1">
    <source>
        <dbReference type="SAM" id="MobiDB-lite"/>
    </source>
</evidence>
<proteinExistence type="predicted"/>
<sequence>MGAAGPPPGARCTTEQAEGTEEEWSMCAGPLITAGKVSAELSHLRTDHHKLSDRVKDAEEVLEDLQPAHQALKSQIVKRTEWIKKLEHRAEDAEGRSRRNNMRIVGLQVNTEGPDAVTYLELWVRSIMKDRSLMLFFSLEREHCVPARPPASGRPPRPIVAKLIHLQRP</sequence>
<reference evidence="2" key="1">
    <citation type="journal article" date="2022" name="bioRxiv">
        <title>Sequencing and chromosome-scale assembly of the giantPleurodeles waltlgenome.</title>
        <authorList>
            <person name="Brown T."/>
            <person name="Elewa A."/>
            <person name="Iarovenko S."/>
            <person name="Subramanian E."/>
            <person name="Araus A.J."/>
            <person name="Petzold A."/>
            <person name="Susuki M."/>
            <person name="Suzuki K.-i.T."/>
            <person name="Hayashi T."/>
            <person name="Toyoda A."/>
            <person name="Oliveira C."/>
            <person name="Osipova E."/>
            <person name="Leigh N.D."/>
            <person name="Simon A."/>
            <person name="Yun M.H."/>
        </authorList>
    </citation>
    <scope>NUCLEOTIDE SEQUENCE</scope>
    <source>
        <strain evidence="2">20211129_DDA</strain>
        <tissue evidence="2">Liver</tissue>
    </source>
</reference>
<dbReference type="AlphaFoldDB" id="A0AAV7U9Z2"/>
<name>A0AAV7U9Z2_PLEWA</name>
<dbReference type="EMBL" id="JANPWB010000005">
    <property type="protein sequence ID" value="KAJ1185361.1"/>
    <property type="molecule type" value="Genomic_DNA"/>
</dbReference>
<evidence type="ECO:0000313" key="3">
    <source>
        <dbReference type="Proteomes" id="UP001066276"/>
    </source>
</evidence>
<keyword evidence="3" id="KW-1185">Reference proteome</keyword>
<accession>A0AAV7U9Z2</accession>
<comment type="caution">
    <text evidence="2">The sequence shown here is derived from an EMBL/GenBank/DDBJ whole genome shotgun (WGS) entry which is preliminary data.</text>
</comment>